<dbReference type="PANTHER" id="PTHR33406:SF13">
    <property type="entry name" value="MEMBRANE PROTEIN YDFJ"/>
    <property type="match status" value="1"/>
</dbReference>
<dbReference type="PANTHER" id="PTHR33406">
    <property type="entry name" value="MEMBRANE PROTEIN MJ1562-RELATED"/>
    <property type="match status" value="1"/>
</dbReference>
<keyword evidence="5 6" id="KW-0472">Membrane</keyword>
<proteinExistence type="predicted"/>
<feature type="transmembrane region" description="Helical" evidence="6">
    <location>
        <begin position="283"/>
        <end position="302"/>
    </location>
</feature>
<evidence type="ECO:0000313" key="9">
    <source>
        <dbReference type="Proteomes" id="UP000460318"/>
    </source>
</evidence>
<evidence type="ECO:0000256" key="2">
    <source>
        <dbReference type="ARBA" id="ARBA00022475"/>
    </source>
</evidence>
<dbReference type="InterPro" id="IPR050545">
    <property type="entry name" value="Mycobact_MmpL"/>
</dbReference>
<protein>
    <submittedName>
        <fullName evidence="8">MMPL family transporter</fullName>
    </submittedName>
</protein>
<dbReference type="AlphaFoldDB" id="A0A7X3IHI7"/>
<evidence type="ECO:0000256" key="1">
    <source>
        <dbReference type="ARBA" id="ARBA00004651"/>
    </source>
</evidence>
<sequence>MKRQVKAPIQQWGSVIFRYRWAVVTAWVFLICFLGFFAVRTPSLLQDSGFVPNGSSSEEGIVFLEEKLGMSAASMDIVLESTSGENLTTSVAQNRIWKELAPLRNEPFVQDMYSSIVTRRTGEDDIMAFTVLLKETSSEALGHFEAIKAAVPQVNGTHTYITGNLAVYHDMSSAVRHDIVRAESFGIPAALFILLLLFGTLPAAVLPIAVGLGSVAVTMGSLYFVAVQGVALSNFLPNMVTMLGLAVGIDYALFMVSRFREELKSGTVEDALNVTCGTAGRSVLYSGGAVIAGLLALCFIQLPVFRSLALGGMLVVLTSVVAAATLLPALLGIMGHRIFAWPIGLRHQKEFNGRGGQAWIRISQFIMSRPALIAVMVTAALLATALPTLNMKLGIPSAEVLPPSYTSRYGADLMKKAYDIKEANAIMIAVGLDQPYQDQASIRLMKSYASTIRNLPGVHRVESYASFLKDDSNTISPELQKEVEKRHAAKGNAAVIAVVPENGETDPATVKLVQELREHPPEGVNGFFVTGPPAYKLDIMDRIQSGVPYVLVTVLLLTYTILFAAFRSVLLPLKAVVMNLLSLGASFGLITLVFQHGYGASWIQVSYTGSVFAVLPVLVFCVVFGISMDYEVMMLSRIAEAYRNDRNNERSTAIGLQRTGGMITGAALILAVVAGAFMFTDNELMKALGLGLTASVLIDVTIVRILLVPALMKLMGRANWWLPAWLSFFKRTEPDIVQGDSHRS</sequence>
<comment type="subcellular location">
    <subcellularLocation>
        <location evidence="1">Cell membrane</location>
        <topology evidence="1">Multi-pass membrane protein</topology>
    </subcellularLocation>
</comment>
<dbReference type="EMBL" id="WUBI01000001">
    <property type="protein sequence ID" value="MWV44054.1"/>
    <property type="molecule type" value="Genomic_DNA"/>
</dbReference>
<feature type="transmembrane region" description="Helical" evidence="6">
    <location>
        <begin position="660"/>
        <end position="679"/>
    </location>
</feature>
<feature type="transmembrane region" description="Helical" evidence="6">
    <location>
        <begin position="21"/>
        <end position="39"/>
    </location>
</feature>
<keyword evidence="2" id="KW-1003">Cell membrane</keyword>
<feature type="transmembrane region" description="Helical" evidence="6">
    <location>
        <begin position="238"/>
        <end position="256"/>
    </location>
</feature>
<keyword evidence="9" id="KW-1185">Reference proteome</keyword>
<evidence type="ECO:0000256" key="3">
    <source>
        <dbReference type="ARBA" id="ARBA00022692"/>
    </source>
</evidence>
<dbReference type="PROSITE" id="PS50156">
    <property type="entry name" value="SSD"/>
    <property type="match status" value="1"/>
</dbReference>
<dbReference type="RefSeq" id="WP_160497506.1">
    <property type="nucleotide sequence ID" value="NZ_WUBI01000001.1"/>
</dbReference>
<dbReference type="InterPro" id="IPR004869">
    <property type="entry name" value="MMPL_dom"/>
</dbReference>
<evidence type="ECO:0000259" key="7">
    <source>
        <dbReference type="PROSITE" id="PS50156"/>
    </source>
</evidence>
<feature type="transmembrane region" description="Helical" evidence="6">
    <location>
        <begin position="179"/>
        <end position="198"/>
    </location>
</feature>
<dbReference type="InterPro" id="IPR000731">
    <property type="entry name" value="SSD"/>
</dbReference>
<dbReference type="Pfam" id="PF03176">
    <property type="entry name" value="MMPL"/>
    <property type="match status" value="2"/>
</dbReference>
<feature type="transmembrane region" description="Helical" evidence="6">
    <location>
        <begin position="573"/>
        <end position="594"/>
    </location>
</feature>
<feature type="transmembrane region" description="Helical" evidence="6">
    <location>
        <begin position="371"/>
        <end position="389"/>
    </location>
</feature>
<evidence type="ECO:0000256" key="5">
    <source>
        <dbReference type="ARBA" id="ARBA00023136"/>
    </source>
</evidence>
<dbReference type="SUPFAM" id="SSF82866">
    <property type="entry name" value="Multidrug efflux transporter AcrB transmembrane domain"/>
    <property type="match status" value="2"/>
</dbReference>
<dbReference type="Gene3D" id="1.20.1640.10">
    <property type="entry name" value="Multidrug efflux transporter AcrB transmembrane domain"/>
    <property type="match status" value="2"/>
</dbReference>
<feature type="transmembrane region" description="Helical" evidence="6">
    <location>
        <begin position="685"/>
        <end position="707"/>
    </location>
</feature>
<feature type="transmembrane region" description="Helical" evidence="6">
    <location>
        <begin position="546"/>
        <end position="566"/>
    </location>
</feature>
<gene>
    <name evidence="8" type="ORF">GRF59_10455</name>
</gene>
<organism evidence="8 9">
    <name type="scientific">Paenibacillus dendrobii</name>
    <dbReference type="NCBI Taxonomy" id="2691084"/>
    <lineage>
        <taxon>Bacteria</taxon>
        <taxon>Bacillati</taxon>
        <taxon>Bacillota</taxon>
        <taxon>Bacilli</taxon>
        <taxon>Bacillales</taxon>
        <taxon>Paenibacillaceae</taxon>
        <taxon>Paenibacillus</taxon>
    </lineage>
</organism>
<feature type="domain" description="SSD" evidence="7">
    <location>
        <begin position="206"/>
        <end position="333"/>
    </location>
</feature>
<comment type="caution">
    <text evidence="8">The sequence shown here is derived from an EMBL/GenBank/DDBJ whole genome shotgun (WGS) entry which is preliminary data.</text>
</comment>
<keyword evidence="4 6" id="KW-1133">Transmembrane helix</keyword>
<reference evidence="8 9" key="1">
    <citation type="submission" date="2019-12" db="EMBL/GenBank/DDBJ databases">
        <title>Paenibacillus sp. nov., an endophytic bacterium isolated from the stem of Dendrobium.</title>
        <authorList>
            <person name="Zhao R."/>
        </authorList>
    </citation>
    <scope>NUCLEOTIDE SEQUENCE [LARGE SCALE GENOMIC DNA]</scope>
    <source>
        <strain evidence="8 9">HJL G12</strain>
    </source>
</reference>
<dbReference type="GO" id="GO:0005886">
    <property type="term" value="C:plasma membrane"/>
    <property type="evidence" value="ECO:0007669"/>
    <property type="project" value="UniProtKB-SubCell"/>
</dbReference>
<feature type="transmembrane region" description="Helical" evidence="6">
    <location>
        <begin position="308"/>
        <end position="331"/>
    </location>
</feature>
<name>A0A7X3IHI7_9BACL</name>
<keyword evidence="3 6" id="KW-0812">Transmembrane</keyword>
<evidence type="ECO:0000313" key="8">
    <source>
        <dbReference type="EMBL" id="MWV44054.1"/>
    </source>
</evidence>
<evidence type="ECO:0000256" key="6">
    <source>
        <dbReference type="SAM" id="Phobius"/>
    </source>
</evidence>
<feature type="transmembrane region" description="Helical" evidence="6">
    <location>
        <begin position="606"/>
        <end position="627"/>
    </location>
</feature>
<dbReference type="Proteomes" id="UP000460318">
    <property type="component" value="Unassembled WGS sequence"/>
</dbReference>
<accession>A0A7X3IHI7</accession>
<evidence type="ECO:0000256" key="4">
    <source>
        <dbReference type="ARBA" id="ARBA00022989"/>
    </source>
</evidence>
<feature type="transmembrane region" description="Helical" evidence="6">
    <location>
        <begin position="205"/>
        <end position="226"/>
    </location>
</feature>